<dbReference type="InterPro" id="IPR036249">
    <property type="entry name" value="Thioredoxin-like_sf"/>
</dbReference>
<organism evidence="2 3">
    <name type="scientific">Brevibacillus fluminis</name>
    <dbReference type="NCBI Taxonomy" id="511487"/>
    <lineage>
        <taxon>Bacteria</taxon>
        <taxon>Bacillati</taxon>
        <taxon>Bacillota</taxon>
        <taxon>Bacilli</taxon>
        <taxon>Bacillales</taxon>
        <taxon>Paenibacillaceae</taxon>
        <taxon>Brevibacillus</taxon>
    </lineage>
</organism>
<evidence type="ECO:0000313" key="3">
    <source>
        <dbReference type="Proteomes" id="UP000271031"/>
    </source>
</evidence>
<dbReference type="AlphaFoldDB" id="A0A3M8DXG4"/>
<keyword evidence="3" id="KW-1185">Reference proteome</keyword>
<proteinExistence type="predicted"/>
<dbReference type="OrthoDB" id="9799122at2"/>
<dbReference type="PANTHER" id="PTHR13887">
    <property type="entry name" value="GLUTATHIONE S-TRANSFERASE KAPPA"/>
    <property type="match status" value="1"/>
</dbReference>
<sequence>MIIDIYQDTICPWCRIGKKNLFDAIAQWQGEPITVRYRSFFLDPNAPKEGYPFREAMAKIAGGPGGVDRILEHVTQAGERVGVPFRFDRVEYKPNTLLSHNLIKVTPEEQQTQMVDAIYRAYFEDGQDIGNLDVLVNIAKEQGFDPEAVRVEVANVSKQAEIEEDLNLAGELQITGVPFFVIDEKLALSGAHPAENFLKAFEQASLSEQE</sequence>
<dbReference type="CDD" id="cd03024">
    <property type="entry name" value="DsbA_FrnE"/>
    <property type="match status" value="1"/>
</dbReference>
<accession>A0A3M8DXG4</accession>
<dbReference type="Gene3D" id="3.40.30.10">
    <property type="entry name" value="Glutaredoxin"/>
    <property type="match status" value="1"/>
</dbReference>
<comment type="caution">
    <text evidence="2">The sequence shown here is derived from an EMBL/GenBank/DDBJ whole genome shotgun (WGS) entry which is preliminary data.</text>
</comment>
<dbReference type="RefSeq" id="WP_122916340.1">
    <property type="nucleotide sequence ID" value="NZ_RHHQ01000004.1"/>
</dbReference>
<dbReference type="SUPFAM" id="SSF52833">
    <property type="entry name" value="Thioredoxin-like"/>
    <property type="match status" value="1"/>
</dbReference>
<dbReference type="Proteomes" id="UP000271031">
    <property type="component" value="Unassembled WGS sequence"/>
</dbReference>
<feature type="domain" description="DSBA-like thioredoxin" evidence="1">
    <location>
        <begin position="3"/>
        <end position="201"/>
    </location>
</feature>
<gene>
    <name evidence="2" type="ORF">EDM56_02670</name>
</gene>
<reference evidence="2 3" key="1">
    <citation type="submission" date="2018-10" db="EMBL/GenBank/DDBJ databases">
        <title>Phylogenomics of Brevibacillus.</title>
        <authorList>
            <person name="Dunlap C."/>
        </authorList>
    </citation>
    <scope>NUCLEOTIDE SEQUENCE [LARGE SCALE GENOMIC DNA]</scope>
    <source>
        <strain evidence="2 3">JCM 15716</strain>
    </source>
</reference>
<protein>
    <submittedName>
        <fullName evidence="2">DsbA family oxidoreductase</fullName>
    </submittedName>
</protein>
<evidence type="ECO:0000259" key="1">
    <source>
        <dbReference type="Pfam" id="PF01323"/>
    </source>
</evidence>
<dbReference type="EMBL" id="RHHQ01000004">
    <property type="protein sequence ID" value="RNB91677.1"/>
    <property type="molecule type" value="Genomic_DNA"/>
</dbReference>
<evidence type="ECO:0000313" key="2">
    <source>
        <dbReference type="EMBL" id="RNB91677.1"/>
    </source>
</evidence>
<name>A0A3M8DXG4_9BACL</name>
<dbReference type="PANTHER" id="PTHR13887:SF41">
    <property type="entry name" value="THIOREDOXIN SUPERFAMILY PROTEIN"/>
    <property type="match status" value="1"/>
</dbReference>
<dbReference type="GO" id="GO:0016491">
    <property type="term" value="F:oxidoreductase activity"/>
    <property type="evidence" value="ECO:0007669"/>
    <property type="project" value="InterPro"/>
</dbReference>
<dbReference type="Pfam" id="PF01323">
    <property type="entry name" value="DSBA"/>
    <property type="match status" value="1"/>
</dbReference>
<dbReference type="InterPro" id="IPR001853">
    <property type="entry name" value="DSBA-like_thioredoxin_dom"/>
</dbReference>